<reference evidence="1" key="1">
    <citation type="submission" date="2014-09" db="EMBL/GenBank/DDBJ databases">
        <authorList>
            <person name="Magalhaes I.L.F."/>
            <person name="Oliveira U."/>
            <person name="Santos F.R."/>
            <person name="Vidigal T.H.D.A."/>
            <person name="Brescovit A.D."/>
            <person name="Santos A.J."/>
        </authorList>
    </citation>
    <scope>NUCLEOTIDE SEQUENCE</scope>
    <source>
        <tissue evidence="1">Shoot tissue taken approximately 20 cm above the soil surface</tissue>
    </source>
</reference>
<sequence>MNMHIISPLLLTWFHNSIRLYTTYRLPWLSLITSLILCTSKG</sequence>
<dbReference type="EMBL" id="GBRH01165521">
    <property type="protein sequence ID" value="JAE32375.1"/>
    <property type="molecule type" value="Transcribed_RNA"/>
</dbReference>
<organism evidence="1">
    <name type="scientific">Arundo donax</name>
    <name type="common">Giant reed</name>
    <name type="synonym">Donax arundinaceus</name>
    <dbReference type="NCBI Taxonomy" id="35708"/>
    <lineage>
        <taxon>Eukaryota</taxon>
        <taxon>Viridiplantae</taxon>
        <taxon>Streptophyta</taxon>
        <taxon>Embryophyta</taxon>
        <taxon>Tracheophyta</taxon>
        <taxon>Spermatophyta</taxon>
        <taxon>Magnoliopsida</taxon>
        <taxon>Liliopsida</taxon>
        <taxon>Poales</taxon>
        <taxon>Poaceae</taxon>
        <taxon>PACMAD clade</taxon>
        <taxon>Arundinoideae</taxon>
        <taxon>Arundineae</taxon>
        <taxon>Arundo</taxon>
    </lineage>
</organism>
<protein>
    <submittedName>
        <fullName evidence="1">Uncharacterized protein</fullName>
    </submittedName>
</protein>
<evidence type="ECO:0000313" key="1">
    <source>
        <dbReference type="EMBL" id="JAE32375.1"/>
    </source>
</evidence>
<proteinExistence type="predicted"/>
<dbReference type="AlphaFoldDB" id="A0A0A9H589"/>
<accession>A0A0A9H589</accession>
<name>A0A0A9H589_ARUDO</name>
<reference evidence="1" key="2">
    <citation type="journal article" date="2015" name="Data Brief">
        <title>Shoot transcriptome of the giant reed, Arundo donax.</title>
        <authorList>
            <person name="Barrero R.A."/>
            <person name="Guerrero F.D."/>
            <person name="Moolhuijzen P."/>
            <person name="Goolsby J.A."/>
            <person name="Tidwell J."/>
            <person name="Bellgard S.E."/>
            <person name="Bellgard M.I."/>
        </authorList>
    </citation>
    <scope>NUCLEOTIDE SEQUENCE</scope>
    <source>
        <tissue evidence="1">Shoot tissue taken approximately 20 cm above the soil surface</tissue>
    </source>
</reference>